<organism evidence="1 2">
    <name type="scientific">Neofusicoccum parvum</name>
    <dbReference type="NCBI Taxonomy" id="310453"/>
    <lineage>
        <taxon>Eukaryota</taxon>
        <taxon>Fungi</taxon>
        <taxon>Dikarya</taxon>
        <taxon>Ascomycota</taxon>
        <taxon>Pezizomycotina</taxon>
        <taxon>Dothideomycetes</taxon>
        <taxon>Dothideomycetes incertae sedis</taxon>
        <taxon>Botryosphaeriales</taxon>
        <taxon>Botryosphaeriaceae</taxon>
        <taxon>Neofusicoccum</taxon>
    </lineage>
</organism>
<comment type="caution">
    <text evidence="1">The sequence shown here is derived from an EMBL/GenBank/DDBJ whole genome shotgun (WGS) entry which is preliminary data.</text>
</comment>
<name>A0ACB5S3H5_9PEZI</name>
<protein>
    <submittedName>
        <fullName evidence="1">Uncharacterized protein</fullName>
    </submittedName>
</protein>
<proteinExistence type="predicted"/>
<gene>
    <name evidence="1" type="primary">g11525</name>
    <name evidence="1" type="ORF">NpPPO83_00011525</name>
</gene>
<reference evidence="1" key="1">
    <citation type="submission" date="2024-09" db="EMBL/GenBank/DDBJ databases">
        <title>Draft Genome Sequences of Neofusicoccum parvum.</title>
        <authorList>
            <person name="Ashida A."/>
            <person name="Camagna M."/>
            <person name="Tanaka A."/>
            <person name="Takemoto D."/>
        </authorList>
    </citation>
    <scope>NUCLEOTIDE SEQUENCE</scope>
    <source>
        <strain evidence="1">PPO83</strain>
    </source>
</reference>
<evidence type="ECO:0000313" key="2">
    <source>
        <dbReference type="Proteomes" id="UP001165186"/>
    </source>
</evidence>
<accession>A0ACB5S3H5</accession>
<dbReference type="Proteomes" id="UP001165186">
    <property type="component" value="Unassembled WGS sequence"/>
</dbReference>
<sequence length="153" mass="17600">MTSPAGSTKSSAFADKVARMRLQLMPIYPLPAGPPHAKFPKTVLQFHLLIEEDLDSMAAYYSQSTPDEWTDRYPCAMGWDADFFADPSLSDEQRFVIKRRKLGKFIGLRGCETPDSEVKMRLKLTEARIQRHIEQSKNEQRAAEKGWMRWYGV</sequence>
<dbReference type="EMBL" id="BSXG01000032">
    <property type="protein sequence ID" value="GME26956.1"/>
    <property type="molecule type" value="Genomic_DNA"/>
</dbReference>
<keyword evidence="2" id="KW-1185">Reference proteome</keyword>
<evidence type="ECO:0000313" key="1">
    <source>
        <dbReference type="EMBL" id="GME26956.1"/>
    </source>
</evidence>